<reference evidence="3" key="1">
    <citation type="journal article" date="2014" name="Int. J. Syst. Evol. Microbiol.">
        <title>Complete genome sequence of Corynebacterium casei LMG S-19264T (=DSM 44701T), isolated from a smear-ripened cheese.</title>
        <authorList>
            <consortium name="US DOE Joint Genome Institute (JGI-PGF)"/>
            <person name="Walter F."/>
            <person name="Albersmeier A."/>
            <person name="Kalinowski J."/>
            <person name="Ruckert C."/>
        </authorList>
    </citation>
    <scope>NUCLEOTIDE SEQUENCE</scope>
    <source>
        <strain evidence="3">CGMCC 1.15178</strain>
    </source>
</reference>
<dbReference type="InterPro" id="IPR050300">
    <property type="entry name" value="GDXG_lipolytic_enzyme"/>
</dbReference>
<name>A0A916YMA9_9BACL</name>
<proteinExistence type="predicted"/>
<sequence>MAGSANELIELWPEGAPYAEGRTDEDRPAITPYLVDGQGKGAVIVVPGGGYSGRADHEGEPIALWLNSIGISAFVLRYRVAPYRYPSALTDVQRAIRYVRHRSSEWGLDTGKIGVLGFSAGGHLTATAGTLFDLGEADAEDPVQRLSCRPDLLVLCYPVITMQRPYTHEGSRQNLLGSEPDEQLVQKLSGEQQVTADTPPTFLWHTSDDAGVPVENSLVFASALSKAGVPFDLHVYEHGRHGLGLAEEDEHVATWTTVCGLWLKRYEFHK</sequence>
<dbReference type="Pfam" id="PF20434">
    <property type="entry name" value="BD-FAE"/>
    <property type="match status" value="1"/>
</dbReference>
<dbReference type="GO" id="GO:0016787">
    <property type="term" value="F:hydrolase activity"/>
    <property type="evidence" value="ECO:0007669"/>
    <property type="project" value="UniProtKB-KW"/>
</dbReference>
<evidence type="ECO:0000313" key="4">
    <source>
        <dbReference type="Proteomes" id="UP000612456"/>
    </source>
</evidence>
<feature type="domain" description="BD-FAE-like" evidence="2">
    <location>
        <begin position="42"/>
        <end position="224"/>
    </location>
</feature>
<keyword evidence="4" id="KW-1185">Reference proteome</keyword>
<dbReference type="SUPFAM" id="SSF53474">
    <property type="entry name" value="alpha/beta-Hydrolases"/>
    <property type="match status" value="1"/>
</dbReference>
<dbReference type="Gene3D" id="3.40.50.1820">
    <property type="entry name" value="alpha/beta hydrolase"/>
    <property type="match status" value="1"/>
</dbReference>
<gene>
    <name evidence="3" type="ORF">GCM10010911_06560</name>
</gene>
<comment type="caution">
    <text evidence="3">The sequence shown here is derived from an EMBL/GenBank/DDBJ whole genome shotgun (WGS) entry which is preliminary data.</text>
</comment>
<dbReference type="RefSeq" id="WP_229750035.1">
    <property type="nucleotide sequence ID" value="NZ_BMHP01000001.1"/>
</dbReference>
<accession>A0A916YMA9</accession>
<protein>
    <submittedName>
        <fullName evidence="3">Acetylesterase</fullName>
    </submittedName>
</protein>
<dbReference type="PANTHER" id="PTHR48081">
    <property type="entry name" value="AB HYDROLASE SUPERFAMILY PROTEIN C4A8.06C"/>
    <property type="match status" value="1"/>
</dbReference>
<dbReference type="InterPro" id="IPR029058">
    <property type="entry name" value="AB_hydrolase_fold"/>
</dbReference>
<keyword evidence="1" id="KW-0378">Hydrolase</keyword>
<organism evidence="3 4">
    <name type="scientific">Paenibacillus nasutitermitis</name>
    <dbReference type="NCBI Taxonomy" id="1652958"/>
    <lineage>
        <taxon>Bacteria</taxon>
        <taxon>Bacillati</taxon>
        <taxon>Bacillota</taxon>
        <taxon>Bacilli</taxon>
        <taxon>Bacillales</taxon>
        <taxon>Paenibacillaceae</taxon>
        <taxon>Paenibacillus</taxon>
    </lineage>
</organism>
<dbReference type="Proteomes" id="UP000612456">
    <property type="component" value="Unassembled WGS sequence"/>
</dbReference>
<dbReference type="InterPro" id="IPR049492">
    <property type="entry name" value="BD-FAE-like_dom"/>
</dbReference>
<reference evidence="3" key="2">
    <citation type="submission" date="2020-09" db="EMBL/GenBank/DDBJ databases">
        <authorList>
            <person name="Sun Q."/>
            <person name="Zhou Y."/>
        </authorList>
    </citation>
    <scope>NUCLEOTIDE SEQUENCE</scope>
    <source>
        <strain evidence="3">CGMCC 1.15178</strain>
    </source>
</reference>
<evidence type="ECO:0000256" key="1">
    <source>
        <dbReference type="ARBA" id="ARBA00022801"/>
    </source>
</evidence>
<dbReference type="PANTHER" id="PTHR48081:SF6">
    <property type="entry name" value="PEPTIDASE S9 PROLYL OLIGOPEPTIDASE CATALYTIC DOMAIN-CONTAINING PROTEIN"/>
    <property type="match status" value="1"/>
</dbReference>
<evidence type="ECO:0000259" key="2">
    <source>
        <dbReference type="Pfam" id="PF20434"/>
    </source>
</evidence>
<dbReference type="EMBL" id="BMHP01000001">
    <property type="protein sequence ID" value="GGD51681.1"/>
    <property type="molecule type" value="Genomic_DNA"/>
</dbReference>
<dbReference type="AlphaFoldDB" id="A0A916YMA9"/>
<evidence type="ECO:0000313" key="3">
    <source>
        <dbReference type="EMBL" id="GGD51681.1"/>
    </source>
</evidence>